<dbReference type="PANTHER" id="PTHR43781:SF1">
    <property type="entry name" value="SACCHAROPINE DEHYDROGENASE"/>
    <property type="match status" value="1"/>
</dbReference>
<dbReference type="STRING" id="563192.HMPREF0179_01311"/>
<dbReference type="InterPro" id="IPR036291">
    <property type="entry name" value="NAD(P)-bd_dom_sf"/>
</dbReference>
<name>E5Y548_BILW3</name>
<comment type="caution">
    <text evidence="2">The sequence shown here is derived from an EMBL/GenBank/DDBJ whole genome shotgun (WGS) entry which is preliminary data.</text>
</comment>
<organism evidence="2 3">
    <name type="scientific">Bilophila wadsworthia (strain 3_1_6)</name>
    <dbReference type="NCBI Taxonomy" id="563192"/>
    <lineage>
        <taxon>Bacteria</taxon>
        <taxon>Pseudomonadati</taxon>
        <taxon>Thermodesulfobacteriota</taxon>
        <taxon>Desulfovibrionia</taxon>
        <taxon>Desulfovibrionales</taxon>
        <taxon>Desulfovibrionaceae</taxon>
        <taxon>Bilophila</taxon>
    </lineage>
</organism>
<dbReference type="InterPro" id="IPR005097">
    <property type="entry name" value="Sacchrp_dh_NADP-bd"/>
</dbReference>
<dbReference type="Gene3D" id="3.40.50.720">
    <property type="entry name" value="NAD(P)-binding Rossmann-like Domain"/>
    <property type="match status" value="1"/>
</dbReference>
<accession>E5Y548</accession>
<gene>
    <name evidence="2" type="ORF">HMPREF0179_01311</name>
</gene>
<dbReference type="HOGENOM" id="CLU_723217_0_0_7"/>
<dbReference type="EMBL" id="ADCP02000001">
    <property type="protein sequence ID" value="EFV44815.1"/>
    <property type="molecule type" value="Genomic_DNA"/>
</dbReference>
<dbReference type="Proteomes" id="UP000006034">
    <property type="component" value="Unassembled WGS sequence"/>
</dbReference>
<keyword evidence="3" id="KW-1185">Reference proteome</keyword>
<evidence type="ECO:0000313" key="3">
    <source>
        <dbReference type="Proteomes" id="UP000006034"/>
    </source>
</evidence>
<dbReference type="PANTHER" id="PTHR43781">
    <property type="entry name" value="SACCHAROPINE DEHYDROGENASE"/>
    <property type="match status" value="1"/>
</dbReference>
<dbReference type="RefSeq" id="WP_005026359.1">
    <property type="nucleotide sequence ID" value="NZ_KE150238.1"/>
</dbReference>
<dbReference type="GeneID" id="78086439"/>
<dbReference type="SUPFAM" id="SSF51735">
    <property type="entry name" value="NAD(P)-binding Rossmann-fold domains"/>
    <property type="match status" value="1"/>
</dbReference>
<evidence type="ECO:0000259" key="1">
    <source>
        <dbReference type="Pfam" id="PF03435"/>
    </source>
</evidence>
<protein>
    <recommendedName>
        <fullName evidence="1">Saccharopine dehydrogenase NADP binding domain-containing protein</fullName>
    </recommendedName>
</protein>
<reference evidence="2 3" key="2">
    <citation type="submission" date="2013-04" db="EMBL/GenBank/DDBJ databases">
        <title>The Genome Sequence of Bilophila wadsworthia 3_1_6.</title>
        <authorList>
            <consortium name="The Broad Institute Genomics Platform"/>
            <person name="Earl A."/>
            <person name="Ward D."/>
            <person name="Feldgarden M."/>
            <person name="Gevers D."/>
            <person name="Sibley C."/>
            <person name="Strauss J."/>
            <person name="Allen-Vercoe E."/>
            <person name="Walker B."/>
            <person name="Young S."/>
            <person name="Zeng Q."/>
            <person name="Gargeya S."/>
            <person name="Fitzgerald M."/>
            <person name="Haas B."/>
            <person name="Abouelleil A."/>
            <person name="Allen A.W."/>
            <person name="Alvarado L."/>
            <person name="Arachchi H.M."/>
            <person name="Berlin A.M."/>
            <person name="Chapman S.B."/>
            <person name="Gainer-Dewar J."/>
            <person name="Goldberg J."/>
            <person name="Griggs A."/>
            <person name="Gujja S."/>
            <person name="Hansen M."/>
            <person name="Howarth C."/>
            <person name="Imamovic A."/>
            <person name="Ireland A."/>
            <person name="Larimer J."/>
            <person name="McCowan C."/>
            <person name="Murphy C."/>
            <person name="Pearson M."/>
            <person name="Poon T.W."/>
            <person name="Priest M."/>
            <person name="Roberts A."/>
            <person name="Saif S."/>
            <person name="Shea T."/>
            <person name="Sisk P."/>
            <person name="Sykes S."/>
            <person name="Wortman J."/>
            <person name="Nusbaum C."/>
            <person name="Birren B."/>
        </authorList>
    </citation>
    <scope>NUCLEOTIDE SEQUENCE [LARGE SCALE GENOMIC DNA]</scope>
    <source>
        <strain evidence="2 3">3_1_6</strain>
    </source>
</reference>
<proteinExistence type="predicted"/>
<reference evidence="2 3" key="1">
    <citation type="submission" date="2010-10" db="EMBL/GenBank/DDBJ databases">
        <authorList>
            <consortium name="The Broad Institute Genome Sequencing Platform"/>
            <person name="Ward D."/>
            <person name="Earl A."/>
            <person name="Feldgarden M."/>
            <person name="Young S.K."/>
            <person name="Gargeya S."/>
            <person name="Zeng Q."/>
            <person name="Alvarado L."/>
            <person name="Berlin A."/>
            <person name="Bochicchio J."/>
            <person name="Chapman S.B."/>
            <person name="Chen Z."/>
            <person name="Freedman E."/>
            <person name="Gellesch M."/>
            <person name="Goldberg J."/>
            <person name="Griggs A."/>
            <person name="Gujja S."/>
            <person name="Heilman E."/>
            <person name="Heiman D."/>
            <person name="Howarth C."/>
            <person name="Mehta T."/>
            <person name="Neiman D."/>
            <person name="Pearson M."/>
            <person name="Roberts A."/>
            <person name="Saif S."/>
            <person name="Shea T."/>
            <person name="Shenoy N."/>
            <person name="Sisk P."/>
            <person name="Stolte C."/>
            <person name="Sykes S."/>
            <person name="White J."/>
            <person name="Yandava C."/>
            <person name="Allen-Vercoe E."/>
            <person name="Sibley C."/>
            <person name="Ambrose C.E."/>
            <person name="Strauss J."/>
            <person name="Daigneault M."/>
            <person name="Haas B."/>
            <person name="Nusbaum C."/>
            <person name="Birren B."/>
        </authorList>
    </citation>
    <scope>NUCLEOTIDE SEQUENCE [LARGE SCALE GENOMIC DNA]</scope>
    <source>
        <strain evidence="2 3">3_1_6</strain>
    </source>
</reference>
<feature type="domain" description="Saccharopine dehydrogenase NADP binding" evidence="1">
    <location>
        <begin position="6"/>
        <end position="96"/>
    </location>
</feature>
<dbReference type="Pfam" id="PF03435">
    <property type="entry name" value="Sacchrp_dh_NADP"/>
    <property type="match status" value="1"/>
</dbReference>
<dbReference type="OrthoDB" id="9794724at2"/>
<sequence>MNGRMIGVIGGTGRVGRECLRYLHENTAFGLLIGGRKPPREALPGSFLSVDVFDEASLARFCGQCSLVINCAGPASAVRERVAAAALAGGCHYVDPGGYTPLFPILSSRRPEIRAKRLTFLLTLGILPGLSELFPVYVARTCFDQVEGFEYACVGRDRWTFPSAWDIAWGVGNIGNGEAPVYYEQGVRRQAGLLASGRRMDLPAPVGRHTVFRLMRDDLQLFVEESGISEAHVYGNNWGCWVTLATVLVRLAGWYGTERRLAQSARLIMRAAELDMRGRKPGFMLHLRMRGTLRGQPRSVVRTLFLEDTYRATGLCAAIGARLAAEGMEPDVFRAAQMPDPQAFMRHFLAQGYVVTGGALPGEWGRL</sequence>
<evidence type="ECO:0000313" key="2">
    <source>
        <dbReference type="EMBL" id="EFV44815.1"/>
    </source>
</evidence>
<dbReference type="eggNOG" id="COG1748">
    <property type="taxonomic scope" value="Bacteria"/>
</dbReference>
<dbReference type="AlphaFoldDB" id="E5Y548"/>